<gene>
    <name evidence="1" type="ORF">JF887_11395</name>
</gene>
<organism evidence="1 2">
    <name type="scientific">Candidatus Amunia macphersoniae</name>
    <dbReference type="NCBI Taxonomy" id="3127014"/>
    <lineage>
        <taxon>Bacteria</taxon>
        <taxon>Bacillati</taxon>
        <taxon>Candidatus Dormiibacterota</taxon>
        <taxon>Candidatus Dormibacteria</taxon>
        <taxon>Candidatus Aeolococcales</taxon>
        <taxon>Candidatus Aeolococcaceae</taxon>
        <taxon>Candidatus Amunia</taxon>
    </lineage>
</organism>
<evidence type="ECO:0000313" key="2">
    <source>
        <dbReference type="Proteomes" id="UP000614410"/>
    </source>
</evidence>
<evidence type="ECO:0000313" key="1">
    <source>
        <dbReference type="EMBL" id="MBJ7610016.1"/>
    </source>
</evidence>
<reference evidence="1 2" key="1">
    <citation type="submission" date="2020-10" db="EMBL/GenBank/DDBJ databases">
        <title>Ca. Dormibacterota MAGs.</title>
        <authorList>
            <person name="Montgomery K."/>
        </authorList>
    </citation>
    <scope>NUCLEOTIDE SEQUENCE [LARGE SCALE GENOMIC DNA]</scope>
    <source>
        <strain evidence="1">Mitchell_Peninsula_5</strain>
    </source>
</reference>
<dbReference type="AlphaFoldDB" id="A0A934KIE2"/>
<name>A0A934KIE2_9BACT</name>
<dbReference type="EMBL" id="JAEKNN010000054">
    <property type="protein sequence ID" value="MBJ7610016.1"/>
    <property type="molecule type" value="Genomic_DNA"/>
</dbReference>
<comment type="caution">
    <text evidence="1">The sequence shown here is derived from an EMBL/GenBank/DDBJ whole genome shotgun (WGS) entry which is preliminary data.</text>
</comment>
<dbReference type="Proteomes" id="UP000614410">
    <property type="component" value="Unassembled WGS sequence"/>
</dbReference>
<accession>A0A934KIE2</accession>
<protein>
    <submittedName>
        <fullName evidence="1">Uncharacterized protein</fullName>
    </submittedName>
</protein>
<sequence>MAGTPMRELAEIVRLQKGKHRRPDDGVCAMELVAWMAGEKHSDQPRSASPVIAAFSRSFNDGLEPAHRQRLALLAARMIGTRGGRDHEVVRSQMLWDWMIATAVPTWLAAAQRSDLAGALVAGRATALDAATGALDAHGYAPVRPADDDRTTACVSNALAACGVTGACLAGRDVADRARGSRARRQWEAARVLARAAAWSVAESGPGVKGEQAQAHLWRTAATLRDSAFVLLDRLIAVTEPLPPPPPPEVAPTNAEADQRVLAGRIEQPLWRG</sequence>
<proteinExistence type="predicted"/>